<evidence type="ECO:0000313" key="5">
    <source>
        <dbReference type="Proteomes" id="UP001314263"/>
    </source>
</evidence>
<dbReference type="InterPro" id="IPR020103">
    <property type="entry name" value="PsdUridine_synth_cat_dom_sf"/>
</dbReference>
<accession>A0AAV1I726</accession>
<dbReference type="GO" id="GO:0000455">
    <property type="term" value="P:enzyme-directed rRNA pseudouridine synthesis"/>
    <property type="evidence" value="ECO:0007669"/>
    <property type="project" value="TreeGrafter"/>
</dbReference>
<evidence type="ECO:0000256" key="1">
    <source>
        <dbReference type="ARBA" id="ARBA00000073"/>
    </source>
</evidence>
<dbReference type="AlphaFoldDB" id="A0AAV1I726"/>
<dbReference type="InterPro" id="IPR006145">
    <property type="entry name" value="PsdUridine_synth_RsuA/RluA"/>
</dbReference>
<comment type="caution">
    <text evidence="4">The sequence shown here is derived from an EMBL/GenBank/DDBJ whole genome shotgun (WGS) entry which is preliminary data.</text>
</comment>
<evidence type="ECO:0000256" key="2">
    <source>
        <dbReference type="ARBA" id="ARBA00010876"/>
    </source>
</evidence>
<sequence length="387" mass="42647">MGKKRKFANIERVSEADAYHCPACTQKSLKWLVFSRHLQRCCPDLLSGKDVLTDEGLEGPLQLSSDVKKALQLAAKEEDALRQQLLTLTFRDKDEAGEPLRRDVAACASIMALPHARVELMLHRALRAIPLAIDHDPVVVVYEDDDLLAVSKPPFVSTAPRHRWEGGSLVNRVYGYLGKPPHPLHRLDMNTSGIVLFAKAPDVVAAMHEQFREQQVQKQYLALCLGIPAQRDFTVNAGIADHPGLKVARMVAADGLPSRTDCTVLAASKVDMFSSASASALVEDTSAYDTRSCSLLCCAPLTGRTHQIRVHVAHMGHPIASDDLYGLKFPWAARQLLHAVRMKVRHPRTGKSLELNAPLPSDFLEALSHVNMTCTIPSDLPAMPEMR</sequence>
<keyword evidence="5" id="KW-1185">Reference proteome</keyword>
<dbReference type="Gene3D" id="3.30.2350.10">
    <property type="entry name" value="Pseudouridine synthase"/>
    <property type="match status" value="1"/>
</dbReference>
<proteinExistence type="inferred from homology"/>
<gene>
    <name evidence="4" type="ORF">CVIRNUC_005876</name>
</gene>
<dbReference type="SUPFAM" id="SSF55120">
    <property type="entry name" value="Pseudouridine synthase"/>
    <property type="match status" value="1"/>
</dbReference>
<dbReference type="Pfam" id="PF00849">
    <property type="entry name" value="PseudoU_synth_2"/>
    <property type="match status" value="1"/>
</dbReference>
<dbReference type="InterPro" id="IPR050188">
    <property type="entry name" value="RluA_PseudoU_synthase"/>
</dbReference>
<dbReference type="EMBL" id="CAUYUE010000007">
    <property type="protein sequence ID" value="CAK0782681.1"/>
    <property type="molecule type" value="Genomic_DNA"/>
</dbReference>
<dbReference type="GO" id="GO:0003723">
    <property type="term" value="F:RNA binding"/>
    <property type="evidence" value="ECO:0007669"/>
    <property type="project" value="InterPro"/>
</dbReference>
<dbReference type="PANTHER" id="PTHR21600">
    <property type="entry name" value="MITOCHONDRIAL RNA PSEUDOURIDINE SYNTHASE"/>
    <property type="match status" value="1"/>
</dbReference>
<protein>
    <recommendedName>
        <fullName evidence="3">Pseudouridine synthase RsuA/RluA-like domain-containing protein</fullName>
    </recommendedName>
</protein>
<name>A0AAV1I726_9CHLO</name>
<feature type="domain" description="Pseudouridine synthase RsuA/RluA-like" evidence="3">
    <location>
        <begin position="147"/>
        <end position="314"/>
    </location>
</feature>
<organism evidence="4 5">
    <name type="scientific">Coccomyxa viridis</name>
    <dbReference type="NCBI Taxonomy" id="1274662"/>
    <lineage>
        <taxon>Eukaryota</taxon>
        <taxon>Viridiplantae</taxon>
        <taxon>Chlorophyta</taxon>
        <taxon>core chlorophytes</taxon>
        <taxon>Trebouxiophyceae</taxon>
        <taxon>Trebouxiophyceae incertae sedis</taxon>
        <taxon>Coccomyxaceae</taxon>
        <taxon>Coccomyxa</taxon>
    </lineage>
</organism>
<dbReference type="PANTHER" id="PTHR21600:SF87">
    <property type="entry name" value="RNA PSEUDOURIDYLATE SYNTHASE DOMAIN-CONTAINING PROTEIN 1"/>
    <property type="match status" value="1"/>
</dbReference>
<reference evidence="4 5" key="1">
    <citation type="submission" date="2023-10" db="EMBL/GenBank/DDBJ databases">
        <authorList>
            <person name="Maclean D."/>
            <person name="Macfadyen A."/>
        </authorList>
    </citation>
    <scope>NUCLEOTIDE SEQUENCE [LARGE SCALE GENOMIC DNA]</scope>
</reference>
<dbReference type="PROSITE" id="PS01129">
    <property type="entry name" value="PSI_RLU"/>
    <property type="match status" value="1"/>
</dbReference>
<evidence type="ECO:0000313" key="4">
    <source>
        <dbReference type="EMBL" id="CAK0782681.1"/>
    </source>
</evidence>
<evidence type="ECO:0000259" key="3">
    <source>
        <dbReference type="Pfam" id="PF00849"/>
    </source>
</evidence>
<dbReference type="InterPro" id="IPR006224">
    <property type="entry name" value="PsdUridine_synth_RluA-like_CS"/>
</dbReference>
<comment type="catalytic activity">
    <reaction evidence="1">
        <text>a uridine in RNA = a pseudouridine in RNA</text>
        <dbReference type="Rhea" id="RHEA:48348"/>
        <dbReference type="Rhea" id="RHEA-COMP:12068"/>
        <dbReference type="Rhea" id="RHEA-COMP:12069"/>
        <dbReference type="ChEBI" id="CHEBI:65314"/>
        <dbReference type="ChEBI" id="CHEBI:65315"/>
    </reaction>
</comment>
<comment type="similarity">
    <text evidence="2">Belongs to the pseudouridine synthase RluA family.</text>
</comment>
<dbReference type="GO" id="GO:0009982">
    <property type="term" value="F:pseudouridine synthase activity"/>
    <property type="evidence" value="ECO:0007669"/>
    <property type="project" value="InterPro"/>
</dbReference>
<dbReference type="CDD" id="cd02869">
    <property type="entry name" value="PseudoU_synth_RluA_like"/>
    <property type="match status" value="1"/>
</dbReference>
<dbReference type="Proteomes" id="UP001314263">
    <property type="component" value="Unassembled WGS sequence"/>
</dbReference>